<evidence type="ECO:0000313" key="1">
    <source>
        <dbReference type="EMBL" id="PAF11543.1"/>
    </source>
</evidence>
<accession>A0A268QTY1</accession>
<dbReference type="EMBL" id="NPBS01001069">
    <property type="protein sequence ID" value="PAF11543.1"/>
    <property type="molecule type" value="Genomic_DNA"/>
</dbReference>
<sequence length="66" mass="7300">MTTFRTRLLFALLSLILVVLVALGLLLGQLFKSYYLNTFDARLQKETEMAASYIEGNGGIGSITIE</sequence>
<evidence type="ECO:0000313" key="2">
    <source>
        <dbReference type="Proteomes" id="UP000216133"/>
    </source>
</evidence>
<name>A0A268QTY1_SHOCL</name>
<dbReference type="Proteomes" id="UP000216133">
    <property type="component" value="Unassembled WGS sequence"/>
</dbReference>
<dbReference type="AlphaFoldDB" id="A0A268QTY1"/>
<comment type="caution">
    <text evidence="1">The sequence shown here is derived from an EMBL/GenBank/DDBJ whole genome shotgun (WGS) entry which is preliminary data.</text>
</comment>
<proteinExistence type="predicted"/>
<gene>
    <name evidence="1" type="ORF">CHH61_26755</name>
</gene>
<reference evidence="1 2" key="1">
    <citation type="submission" date="2017-07" db="EMBL/GenBank/DDBJ databases">
        <title>Isolation and whole genome analysis of endospore-forming bacteria from heroin.</title>
        <authorList>
            <person name="Kalinowski J."/>
            <person name="Ahrens B."/>
            <person name="Al-Dilaimi A."/>
            <person name="Winkler A."/>
            <person name="Wibberg D."/>
            <person name="Schleenbecker U."/>
            <person name="Ruckert C."/>
            <person name="Wolfel R."/>
            <person name="Grass G."/>
        </authorList>
    </citation>
    <scope>NUCLEOTIDE SEQUENCE [LARGE SCALE GENOMIC DNA]</scope>
    <source>
        <strain evidence="1 2">7523-2</strain>
    </source>
</reference>
<organism evidence="1 2">
    <name type="scientific">Shouchella clausii</name>
    <name type="common">Alkalihalobacillus clausii</name>
    <dbReference type="NCBI Taxonomy" id="79880"/>
    <lineage>
        <taxon>Bacteria</taxon>
        <taxon>Bacillati</taxon>
        <taxon>Bacillota</taxon>
        <taxon>Bacilli</taxon>
        <taxon>Bacillales</taxon>
        <taxon>Bacillaceae</taxon>
        <taxon>Shouchella</taxon>
    </lineage>
</organism>
<protein>
    <recommendedName>
        <fullName evidence="3">Two-component sensor histidine kinase</fullName>
    </recommendedName>
</protein>
<feature type="non-terminal residue" evidence="1">
    <location>
        <position position="66"/>
    </location>
</feature>
<evidence type="ECO:0008006" key="3">
    <source>
        <dbReference type="Google" id="ProtNLM"/>
    </source>
</evidence>